<feature type="compositionally biased region" description="Polar residues" evidence="1">
    <location>
        <begin position="221"/>
        <end position="244"/>
    </location>
</feature>
<feature type="compositionally biased region" description="Polar residues" evidence="1">
    <location>
        <begin position="161"/>
        <end position="183"/>
    </location>
</feature>
<organism evidence="2 3">
    <name type="scientific">Staphylotrichum longicolle</name>
    <dbReference type="NCBI Taxonomy" id="669026"/>
    <lineage>
        <taxon>Eukaryota</taxon>
        <taxon>Fungi</taxon>
        <taxon>Dikarya</taxon>
        <taxon>Ascomycota</taxon>
        <taxon>Pezizomycotina</taxon>
        <taxon>Sordariomycetes</taxon>
        <taxon>Sordariomycetidae</taxon>
        <taxon>Sordariales</taxon>
        <taxon>Chaetomiaceae</taxon>
        <taxon>Staphylotrichum</taxon>
    </lineage>
</organism>
<proteinExistence type="predicted"/>
<accession>A0AAD4F5I2</accession>
<evidence type="ECO:0000256" key="1">
    <source>
        <dbReference type="SAM" id="MobiDB-lite"/>
    </source>
</evidence>
<feature type="region of interest" description="Disordered" evidence="1">
    <location>
        <begin position="218"/>
        <end position="261"/>
    </location>
</feature>
<gene>
    <name evidence="2" type="ORF">NEMBOFW57_003471</name>
</gene>
<feature type="compositionally biased region" description="Low complexity" evidence="1">
    <location>
        <begin position="245"/>
        <end position="261"/>
    </location>
</feature>
<feature type="compositionally biased region" description="Basic and acidic residues" evidence="1">
    <location>
        <begin position="319"/>
        <end position="331"/>
    </location>
</feature>
<feature type="region of interest" description="Disordered" evidence="1">
    <location>
        <begin position="119"/>
        <end position="192"/>
    </location>
</feature>
<dbReference type="EMBL" id="JAHCVI010000001">
    <property type="protein sequence ID" value="KAG7293421.1"/>
    <property type="molecule type" value="Genomic_DNA"/>
</dbReference>
<dbReference type="Proteomes" id="UP001197093">
    <property type="component" value="Unassembled WGS sequence"/>
</dbReference>
<dbReference type="AlphaFoldDB" id="A0AAD4F5I2"/>
<protein>
    <submittedName>
        <fullName evidence="2">Uncharacterized protein</fullName>
    </submittedName>
</protein>
<evidence type="ECO:0000313" key="3">
    <source>
        <dbReference type="Proteomes" id="UP001197093"/>
    </source>
</evidence>
<name>A0AAD4F5I2_9PEZI</name>
<comment type="caution">
    <text evidence="2">The sequence shown here is derived from an EMBL/GenBank/DDBJ whole genome shotgun (WGS) entry which is preliminary data.</text>
</comment>
<sequence>MASISGQSGVSAVKLTKARGKMVKPILKKLSHSEKNSLDLDRGWEEQQVEQLEAGDGTMGQVQAQEAASAPTSSFITAAQVRKLLRAAARGAFVHPFAQTPRTSTPPLSYANSLASFDNGRDCSPTITENEDDDGFDTSTTYPHSHAHSAIAYSQPPPAGISQSNLRRPSLNSQRTSSYTDTPSNPPSLRIITGRSVSGTTAASARITHGSLLAGSHSDLHLSSHNPSASIPDNIDSPTGSLGASSVIASSQQQSSQLSPLRTSLDMAIGFPRLRSRSELDTATRAENVRAARRKFEEREKVKEEKYDREMIRKRERRDREEALRIERGETPSRPAMHRKKTNTGLSTVSEPAGGSSSSKSAKGGPSTRTSPHRGFSAPVGSGGIGLGIGRRRHTTEEPTPAMAEREKPMGFAARRYESVALQTPPAFGVTVDDVRFEQTRQRRRGSSTKRKTQGYWQAFLLWLRTKLLHLGGR</sequence>
<reference evidence="2" key="1">
    <citation type="submission" date="2023-02" db="EMBL/GenBank/DDBJ databases">
        <authorList>
            <person name="Palmer J.M."/>
        </authorList>
    </citation>
    <scope>NUCLEOTIDE SEQUENCE</scope>
    <source>
        <strain evidence="2">FW57</strain>
    </source>
</reference>
<evidence type="ECO:0000313" key="2">
    <source>
        <dbReference type="EMBL" id="KAG7293421.1"/>
    </source>
</evidence>
<keyword evidence="3" id="KW-1185">Reference proteome</keyword>
<feature type="compositionally biased region" description="Low complexity" evidence="1">
    <location>
        <begin position="352"/>
        <end position="367"/>
    </location>
</feature>
<feature type="region of interest" description="Disordered" evidence="1">
    <location>
        <begin position="319"/>
        <end position="404"/>
    </location>
</feature>